<accession>A0A6J5X6K0</accession>
<protein>
    <submittedName>
        <fullName evidence="1">Uncharacterized protein</fullName>
    </submittedName>
</protein>
<evidence type="ECO:0000313" key="2">
    <source>
        <dbReference type="Proteomes" id="UP000507245"/>
    </source>
</evidence>
<name>A0A6J5X6K0_PRUAR</name>
<reference evidence="2" key="1">
    <citation type="journal article" date="2020" name="Genome Biol.">
        <title>Gamete binning: chromosome-level and haplotype-resolved genome assembly enabled by high-throughput single-cell sequencing of gamete genomes.</title>
        <authorList>
            <person name="Campoy J.A."/>
            <person name="Sun H."/>
            <person name="Goel M."/>
            <person name="Jiao W.-B."/>
            <person name="Folz-Donahue K."/>
            <person name="Wang N."/>
            <person name="Rubio M."/>
            <person name="Liu C."/>
            <person name="Kukat C."/>
            <person name="Ruiz D."/>
            <person name="Huettel B."/>
            <person name="Schneeberger K."/>
        </authorList>
    </citation>
    <scope>NUCLEOTIDE SEQUENCE [LARGE SCALE GENOMIC DNA]</scope>
    <source>
        <strain evidence="2">cv. Rojo Pasion</strain>
    </source>
</reference>
<keyword evidence="2" id="KW-1185">Reference proteome</keyword>
<gene>
    <name evidence="1" type="ORF">ORAREDHAP_LOCUS27243</name>
</gene>
<sequence length="61" mass="6959">MDAHDQQQLKKSRVVRVNSEKVMGFLYHSSCQSRLPCDGAFYCWPVHALCSHEGIGLQLPR</sequence>
<evidence type="ECO:0000313" key="1">
    <source>
        <dbReference type="EMBL" id="CAB4308087.1"/>
    </source>
</evidence>
<dbReference type="Proteomes" id="UP000507245">
    <property type="component" value="Unassembled WGS sequence"/>
</dbReference>
<proteinExistence type="predicted"/>
<dbReference type="EMBL" id="CAEKKB010000004">
    <property type="protein sequence ID" value="CAB4308087.1"/>
    <property type="molecule type" value="Genomic_DNA"/>
</dbReference>
<organism evidence="1 2">
    <name type="scientific">Prunus armeniaca</name>
    <name type="common">Apricot</name>
    <name type="synonym">Armeniaca vulgaris</name>
    <dbReference type="NCBI Taxonomy" id="36596"/>
    <lineage>
        <taxon>Eukaryota</taxon>
        <taxon>Viridiplantae</taxon>
        <taxon>Streptophyta</taxon>
        <taxon>Embryophyta</taxon>
        <taxon>Tracheophyta</taxon>
        <taxon>Spermatophyta</taxon>
        <taxon>Magnoliopsida</taxon>
        <taxon>eudicotyledons</taxon>
        <taxon>Gunneridae</taxon>
        <taxon>Pentapetalae</taxon>
        <taxon>rosids</taxon>
        <taxon>fabids</taxon>
        <taxon>Rosales</taxon>
        <taxon>Rosaceae</taxon>
        <taxon>Amygdaloideae</taxon>
        <taxon>Amygdaleae</taxon>
        <taxon>Prunus</taxon>
    </lineage>
</organism>
<dbReference type="AlphaFoldDB" id="A0A6J5X6K0"/>